<feature type="signal peptide" evidence="1">
    <location>
        <begin position="1"/>
        <end position="17"/>
    </location>
</feature>
<comment type="caution">
    <text evidence="2">The sequence shown here is derived from an EMBL/GenBank/DDBJ whole genome shotgun (WGS) entry which is preliminary data.</text>
</comment>
<reference evidence="2" key="1">
    <citation type="journal article" date="2021" name="Nat. Commun.">
        <title>Genetic determinants of endophytism in the Arabidopsis root mycobiome.</title>
        <authorList>
            <person name="Mesny F."/>
            <person name="Miyauchi S."/>
            <person name="Thiergart T."/>
            <person name="Pickel B."/>
            <person name="Atanasova L."/>
            <person name="Karlsson M."/>
            <person name="Huettel B."/>
            <person name="Barry K.W."/>
            <person name="Haridas S."/>
            <person name="Chen C."/>
            <person name="Bauer D."/>
            <person name="Andreopoulos W."/>
            <person name="Pangilinan J."/>
            <person name="LaButti K."/>
            <person name="Riley R."/>
            <person name="Lipzen A."/>
            <person name="Clum A."/>
            <person name="Drula E."/>
            <person name="Henrissat B."/>
            <person name="Kohler A."/>
            <person name="Grigoriev I.V."/>
            <person name="Martin F.M."/>
            <person name="Hacquard S."/>
        </authorList>
    </citation>
    <scope>NUCLEOTIDE SEQUENCE</scope>
    <source>
        <strain evidence="2">MPI-CAGE-CH-0243</strain>
    </source>
</reference>
<dbReference type="AlphaFoldDB" id="A0A9P9D1E0"/>
<proteinExistence type="predicted"/>
<accession>A0A9P9D1E0</accession>
<sequence>MLINKLLSLGLLGLVAASPVKQEVASSQNHSPGWVLGKDSAEELVEGGVCTDFGVTVEAYGIHIGHWCTFFYEVACEGSETYDVHETTGRIFKDRVLSYMCWSDEDKVRRASDEDRVLDIVPSGLVKRDQVPKDIVGAGTDRLGNSIYLMSGNCSQLPNSAKNFTVNMEHECYFYGDSACTQQLLVTSKMRTGDFKTADSATLWAYTCVPVLTAFTATITAGPLTGYYITKDGMIYSLETGMCKKMPFHAKDAAIGLGYTCNFYKEPNCQAATPESPMHSIDGPNRVTFTKGAPGRYECTSHWGKPWMAK</sequence>
<feature type="chain" id="PRO_5040514961" evidence="1">
    <location>
        <begin position="18"/>
        <end position="310"/>
    </location>
</feature>
<keyword evidence="1" id="KW-0732">Signal</keyword>
<name>A0A9P9D1E0_9PLEO</name>
<evidence type="ECO:0000313" key="3">
    <source>
        <dbReference type="Proteomes" id="UP000700596"/>
    </source>
</evidence>
<keyword evidence="3" id="KW-1185">Reference proteome</keyword>
<dbReference type="Proteomes" id="UP000700596">
    <property type="component" value="Unassembled WGS sequence"/>
</dbReference>
<gene>
    <name evidence="2" type="ORF">B0J11DRAFT_586048</name>
</gene>
<evidence type="ECO:0000256" key="1">
    <source>
        <dbReference type="SAM" id="SignalP"/>
    </source>
</evidence>
<evidence type="ECO:0000313" key="2">
    <source>
        <dbReference type="EMBL" id="KAH7110844.1"/>
    </source>
</evidence>
<organism evidence="2 3">
    <name type="scientific">Dendryphion nanum</name>
    <dbReference type="NCBI Taxonomy" id="256645"/>
    <lineage>
        <taxon>Eukaryota</taxon>
        <taxon>Fungi</taxon>
        <taxon>Dikarya</taxon>
        <taxon>Ascomycota</taxon>
        <taxon>Pezizomycotina</taxon>
        <taxon>Dothideomycetes</taxon>
        <taxon>Pleosporomycetidae</taxon>
        <taxon>Pleosporales</taxon>
        <taxon>Torulaceae</taxon>
        <taxon>Dendryphion</taxon>
    </lineage>
</organism>
<protein>
    <submittedName>
        <fullName evidence="2">Uncharacterized protein</fullName>
    </submittedName>
</protein>
<dbReference type="EMBL" id="JAGMWT010000026">
    <property type="protein sequence ID" value="KAH7110844.1"/>
    <property type="molecule type" value="Genomic_DNA"/>
</dbReference>